<protein>
    <submittedName>
        <fullName evidence="2">Guanylate cyclase</fullName>
    </submittedName>
</protein>
<organism evidence="1 2">
    <name type="scientific">Rhabditophanes sp. KR3021</name>
    <dbReference type="NCBI Taxonomy" id="114890"/>
    <lineage>
        <taxon>Eukaryota</taxon>
        <taxon>Metazoa</taxon>
        <taxon>Ecdysozoa</taxon>
        <taxon>Nematoda</taxon>
        <taxon>Chromadorea</taxon>
        <taxon>Rhabditida</taxon>
        <taxon>Tylenchina</taxon>
        <taxon>Panagrolaimomorpha</taxon>
        <taxon>Strongyloidoidea</taxon>
        <taxon>Alloionematidae</taxon>
        <taxon>Rhabditophanes</taxon>
    </lineage>
</organism>
<evidence type="ECO:0000313" key="2">
    <source>
        <dbReference type="WBParaSite" id="RSKR_0001110000.1"/>
    </source>
</evidence>
<dbReference type="Proteomes" id="UP000095286">
    <property type="component" value="Unplaced"/>
</dbReference>
<proteinExistence type="predicted"/>
<dbReference type="WBParaSite" id="RSKR_0001110000.1">
    <property type="protein sequence ID" value="RSKR_0001110000.1"/>
    <property type="gene ID" value="RSKR_0001110000"/>
</dbReference>
<accession>A0AC35UHI8</accession>
<sequence length="1550" mass="175661">MTNYIDEDVNWLVDPGPVKDGRDIQALSVIPFMLYFGFSTKGGISDRQHDLRKNMPLYMREEPWNCVAECVNLTIGSYYAGFLHDSSYVYFWSLGQAIVDMGARFNIKDISRNGSLITQYSKGHFKGMTGDFTLDGNMTRNSVFILGTFVDVNMRNVTPWAYYTIEGQQVKTSIQYTALPLNKMPLNVPICGYKKELCPDPLWIANPGAFTAIIVGAILLLILFLAIFLYMYKGSLADMHSKRSLVSSNSNSKQMSFNEKKGGRYVIYVLNQELIVGCEHVNVYVLKKNDMKHLRAMRALENDCVNKFLGLAVNGVNVLSLWKFCSRGSLGDVLTSNTNEKYVLRLSNFGIPFIRAHEKKVDKEKLWSAPELLRDESKAPTQSTDIYSTAIIFSEIINQKLAYENSEYNNGAEEIIYMLKNKNKPVRPVLEPAVLDLNPALMHLTKDMWSENAADRPKIITIKNLVRQMNNSTTSNLMDHVFGMLENYAASLEEDILQRTKELANEQKKADALLFRMLPKQIAEKLKMGVKVEPESFESVTIFFRFVWKYPECVASLEAGYTYELIEDSNISVLLGPPCMNSETVGNIAAYNRLPVFLWGASMMADFSDKTLYPTIVQVMPSFSDFAEVIGTLLMKFEWYDISFVYASSAKYLNRCQRFADQFDAKLSNEFEYLTIVNKRSVTNWTTPALNRILNDYRTNTRIFVMCFDNSANTRKFMLAAKDLSMNTTDYVYLNVDADMDKYIDSGTFIDSNKPSDGRDGDALSMSKLMFHIQFSIRGGLSDQYNTLRAGMQEKMKLDPWNCTAACEEYKKGSIYSPFLFDAAQIYFIAMSRALNEYGDVLTLRDISRNGSLITRYATGTFQGITGEFELDQNMTRNSELSFSTYNEGSPGNITTYIYFIVRSSGVEMAETVSNDSATIFAQRGFTIPLNVPVCGYTNEKCPLSFIQTNTVAFILIIIACIFLIAIFIFILFYIYHTKREDEKRQDALWKIGYGSLTKYSEWKEGMASMQSKRSIQSSNQSSHKMMFSESEGGRFKMVVYRNDPIIACSHQVAYRLSKSDNKHMRMLRALDNENVNKFIGFSYDGPVLTSFWKFNSRGSLQDVFNTNSSSINIDAFFTYSLIKDIVEGLHYLHNVAGIVHGNLKSSCCVINEKWSLQLSNFGLPFIRVYEAHDSGDLLWTAPELLRSDFPVPTKQSDIFSAAIVFSEVITQKTAYECNDLQSGPDEVIFMMKHGKNVLRPIIEEAVPDINPALIHLTRDMWNDSDRPKVETIRALIKQMNPAKSTNLMDHVFGMLEDYAASLEEDIQERTKELVEEQKKADALLFRMLPRQVAEKLKMGQSIIPENFDSVTIFFSDIVGFTTICSKLSPLFVVDLLNSLYTIFDSIINASSNMYKVETIGDAYLVVSGLPNRLTDFSHVKLVADMSLELISKLVDFRIKQLPDERIKIRIGLNSSSVVGGVVGLAMPKYCLFGDAVNLASRMESSSKPSQIHITSESNTLLNTHFPEYITESRGVITIKGKGQMETFWLQGIEGGPLLYDDPDYNIIKK</sequence>
<reference evidence="2" key="1">
    <citation type="submission" date="2016-11" db="UniProtKB">
        <authorList>
            <consortium name="WormBaseParasite"/>
        </authorList>
    </citation>
    <scope>IDENTIFICATION</scope>
    <source>
        <strain evidence="2">KR3021</strain>
    </source>
</reference>
<name>A0AC35UHI8_9BILA</name>
<evidence type="ECO:0000313" key="1">
    <source>
        <dbReference type="Proteomes" id="UP000095286"/>
    </source>
</evidence>